<name>Q9JG66_9VIRU</name>
<evidence type="ECO:0000313" key="2">
    <source>
        <dbReference type="EMBL" id="BAA93593.1"/>
    </source>
</evidence>
<sequence length="114" mass="12700">MMNMLQGLYQEKETSSIPEPKGSKAPKKKATLYSKPSKSRGKRRAQKTKNKHPKKKRVRRKRSWSSSSSRNSTSESSSEASNSSSETFSDSGEEYTGTPSCHNSGPLYPRPAFP</sequence>
<organism evidence="2">
    <name type="scientific">Torque teno virus</name>
    <dbReference type="NCBI Taxonomy" id="68887"/>
    <lineage>
        <taxon>Viruses</taxon>
        <taxon>Monodnaviria</taxon>
        <taxon>Shotokuvirae</taxon>
        <taxon>Commensaviricota</taxon>
        <taxon>Cardeaviricetes</taxon>
        <taxon>Sanitavirales</taxon>
        <taxon>Anelloviridae</taxon>
    </lineage>
</organism>
<dbReference type="EMBL" id="AB038624">
    <property type="protein sequence ID" value="BAA93593.1"/>
    <property type="molecule type" value="Genomic_DNA"/>
</dbReference>
<proteinExistence type="predicted"/>
<feature type="compositionally biased region" description="Basic residues" evidence="1">
    <location>
        <begin position="37"/>
        <end position="63"/>
    </location>
</feature>
<reference evidence="2" key="1">
    <citation type="journal article" date="2000" name="Intervirology">
        <title>Full or near full length nucleotide sequences of TT virus variants (Types SANBAN and YONBAN) and the TT virus-like mini virus.</title>
        <authorList>
            <person name="Takahashi K."/>
            <person name="Hijikata M."/>
            <person name="Samokhvalov E.I."/>
            <person name="Mishiro S."/>
        </authorList>
    </citation>
    <scope>NUCLEOTIDE SEQUENCE</scope>
</reference>
<evidence type="ECO:0000256" key="1">
    <source>
        <dbReference type="SAM" id="MobiDB-lite"/>
    </source>
</evidence>
<accession>Q9JG66</accession>
<feature type="compositionally biased region" description="Low complexity" evidence="1">
    <location>
        <begin position="64"/>
        <end position="90"/>
    </location>
</feature>
<feature type="region of interest" description="Disordered" evidence="1">
    <location>
        <begin position="1"/>
        <end position="114"/>
    </location>
</feature>
<protein>
    <submittedName>
        <fullName evidence="2">ORF3</fullName>
    </submittedName>
</protein>